<gene>
    <name evidence="1" type="ORF">LCGC14_1297050</name>
</gene>
<evidence type="ECO:0008006" key="2">
    <source>
        <dbReference type="Google" id="ProtNLM"/>
    </source>
</evidence>
<accession>A0A0F9N798</accession>
<organism evidence="1">
    <name type="scientific">marine sediment metagenome</name>
    <dbReference type="NCBI Taxonomy" id="412755"/>
    <lineage>
        <taxon>unclassified sequences</taxon>
        <taxon>metagenomes</taxon>
        <taxon>ecological metagenomes</taxon>
    </lineage>
</organism>
<reference evidence="1" key="1">
    <citation type="journal article" date="2015" name="Nature">
        <title>Complex archaea that bridge the gap between prokaryotes and eukaryotes.</title>
        <authorList>
            <person name="Spang A."/>
            <person name="Saw J.H."/>
            <person name="Jorgensen S.L."/>
            <person name="Zaremba-Niedzwiedzka K."/>
            <person name="Martijn J."/>
            <person name="Lind A.E."/>
            <person name="van Eijk R."/>
            <person name="Schleper C."/>
            <person name="Guy L."/>
            <person name="Ettema T.J."/>
        </authorList>
    </citation>
    <scope>NUCLEOTIDE SEQUENCE</scope>
</reference>
<proteinExistence type="predicted"/>
<sequence length="137" mass="15496">MILIPTNKPKTKSLKILYFSLLLLAASCAPRLVGTWSVQNYETVRPANKGISLQNVGTISFDKDGTGQKMMNYSVLGIERDESTPFKWSATETYITIEGTDDEISKTWIYLENKNKSQKWKSTDGKNQVQTLELVKQ</sequence>
<dbReference type="EMBL" id="LAZR01007533">
    <property type="protein sequence ID" value="KKM84645.1"/>
    <property type="molecule type" value="Genomic_DNA"/>
</dbReference>
<name>A0A0F9N798_9ZZZZ</name>
<comment type="caution">
    <text evidence="1">The sequence shown here is derived from an EMBL/GenBank/DDBJ whole genome shotgun (WGS) entry which is preliminary data.</text>
</comment>
<dbReference type="AlphaFoldDB" id="A0A0F9N798"/>
<protein>
    <recommendedName>
        <fullName evidence="2">Lipocalin-like domain-containing protein</fullName>
    </recommendedName>
</protein>
<evidence type="ECO:0000313" key="1">
    <source>
        <dbReference type="EMBL" id="KKM84645.1"/>
    </source>
</evidence>